<keyword evidence="9 13" id="KW-1133">Transmembrane helix</keyword>
<evidence type="ECO:0000256" key="9">
    <source>
        <dbReference type="ARBA" id="ARBA00022989"/>
    </source>
</evidence>
<evidence type="ECO:0000256" key="8">
    <source>
        <dbReference type="ARBA" id="ARBA00022692"/>
    </source>
</evidence>
<dbReference type="EC" id="2.4.2.46" evidence="4"/>
<evidence type="ECO:0000259" key="15">
    <source>
        <dbReference type="Pfam" id="PF12250"/>
    </source>
</evidence>
<evidence type="ECO:0000256" key="13">
    <source>
        <dbReference type="SAM" id="Phobius"/>
    </source>
</evidence>
<feature type="transmembrane region" description="Helical" evidence="13">
    <location>
        <begin position="204"/>
        <end position="221"/>
    </location>
</feature>
<dbReference type="GO" id="GO:0044038">
    <property type="term" value="P:cell wall macromolecule biosynthetic process"/>
    <property type="evidence" value="ECO:0007669"/>
    <property type="project" value="InterPro"/>
</dbReference>
<keyword evidence="6" id="KW-1003">Cell membrane</keyword>
<protein>
    <recommendedName>
        <fullName evidence="5">Galactan 5-O-arabinofuranosyltransferase</fullName>
        <ecNumber evidence="4">2.4.2.46</ecNumber>
    </recommendedName>
    <alternativeName>
        <fullName evidence="11">Arabinofuranosyltransferase AftA</fullName>
    </alternativeName>
</protein>
<evidence type="ECO:0000256" key="10">
    <source>
        <dbReference type="ARBA" id="ARBA00023136"/>
    </source>
</evidence>
<evidence type="ECO:0000256" key="5">
    <source>
        <dbReference type="ARBA" id="ARBA00020482"/>
    </source>
</evidence>
<name>A0A263D5V2_9PSEU</name>
<dbReference type="InterPro" id="IPR020959">
    <property type="entry name" value="ArabinofuranosylTrfase_AftA_C"/>
</dbReference>
<comment type="catalytic activity">
    <reaction evidence="12">
        <text>Adds an alpha-D-arabinofuranosyl group from trans,octacis-decaprenylphospho-beta-D-arabinofuranose at the 5-O-position of the eighth, tenth and twelfth galactofuranose unit of the galactofuranan chain of [beta-D-galactofuranosyl-(1-&gt;5)-beta-D-galactofuranosyl-(1-&gt;6)]14-beta-D-galactofuranosyl-(1-&gt;5)-beta-D-galactofuranosyl-(1-&gt;4)-alpha-L-rhamnopyranosyl-(1-&gt;3)-N-acetyl-alpha-D-glucosaminyl-diphospho-trans,octacis-decaprenol.</text>
        <dbReference type="EC" id="2.4.2.46"/>
    </reaction>
</comment>
<feature type="transmembrane region" description="Helical" evidence="13">
    <location>
        <begin position="34"/>
        <end position="52"/>
    </location>
</feature>
<dbReference type="EMBL" id="NKYE01000005">
    <property type="protein sequence ID" value="OZM73418.1"/>
    <property type="molecule type" value="Genomic_DNA"/>
</dbReference>
<evidence type="ECO:0000256" key="4">
    <source>
        <dbReference type="ARBA" id="ARBA00012037"/>
    </source>
</evidence>
<comment type="subcellular location">
    <subcellularLocation>
        <location evidence="1">Cell membrane</location>
        <topology evidence="1">Multi-pass membrane protein</topology>
    </subcellularLocation>
</comment>
<evidence type="ECO:0000313" key="16">
    <source>
        <dbReference type="EMBL" id="OZM73418.1"/>
    </source>
</evidence>
<feature type="domain" description="Arabinofuranosyltransferase AftA N-terminal" evidence="15">
    <location>
        <begin position="34"/>
        <end position="446"/>
    </location>
</feature>
<comment type="pathway">
    <text evidence="2">Cell wall biogenesis; cell wall polysaccharide biosynthesis.</text>
</comment>
<dbReference type="InterPro" id="IPR020963">
    <property type="entry name" value="ArabinofuranosylTrfase_AftA_N"/>
</dbReference>
<sequence length="662" mass="71217">MAGEIESAHARTERRTPMTVQIEAGSLRRAAVELLPAVLVAALVSAALQLLVEALPIPPGSQVPNAYSGFAIAATAGLLLLLAVRSHWPRWATPLAWGGAGAIGTLWLSFALAGSRFYLGGVSWDQTPRVQYLARLAESPALTDLNYADLPPFYPAGWFWVGGRLADLFGVPGYEFYKPYAIATVAVAAALVFVLWSVVVPRRIALLLAVATGMVAIRGAAYEPYSWLTLAVIPPLAAIAWALFRDAGTLSRRTVLGAVLLIGGFLGVSAAVYTLAFGFFGFLLAVFAVAALVAGRRSGRSAGAVLRTLVPRVLGIGVAALPLTLLLWTPYLLAVLRDPVSGSTALRYLPEIGALLPTPMLDFSVAGLVCLTGTGWLLLAWRRSALARALSGVVLACYAWYAISTAALLVPLTLLPFRVEPLLEVALWCAGALAATEVLRWLLTRFGHVFDAVPAPRASRVLQRNLVMGVVAVLAVVAVGQEARGDKRSLVPGYLDAAAKDYDLDGTNALADRETDQDGYWSGELTRTIESMTGKAPTDITLLTTFTDLLALRPYHGFQTTISGWANPLADYLGRNEQIDTWAASTDAASFKKALDESRFRDPEAFVFRRSDEGYTMRVSFDIFPREPNIGYREVTFDAALFDDPAFRKQDVGPFTVITREG</sequence>
<evidence type="ECO:0000256" key="11">
    <source>
        <dbReference type="ARBA" id="ARBA00033184"/>
    </source>
</evidence>
<keyword evidence="17" id="KW-1185">Reference proteome</keyword>
<accession>A0A263D5V2</accession>
<reference evidence="16 17" key="1">
    <citation type="submission" date="2017-07" db="EMBL/GenBank/DDBJ databases">
        <title>Amycolatopsis antarcticus sp. nov., isolated from the surface of an Antarcticus brown macroalga.</title>
        <authorList>
            <person name="Wang J."/>
            <person name="Leiva S."/>
            <person name="Huang J."/>
            <person name="Huang Y."/>
        </authorList>
    </citation>
    <scope>NUCLEOTIDE SEQUENCE [LARGE SCALE GENOMIC DNA]</scope>
    <source>
        <strain evidence="16 17">AU-G6</strain>
    </source>
</reference>
<feature type="transmembrane region" description="Helical" evidence="13">
    <location>
        <begin position="363"/>
        <end position="381"/>
    </location>
</feature>
<evidence type="ECO:0000313" key="17">
    <source>
        <dbReference type="Proteomes" id="UP000242444"/>
    </source>
</evidence>
<dbReference type="UniPathway" id="UPA00963"/>
<dbReference type="GO" id="GO:0005886">
    <property type="term" value="C:plasma membrane"/>
    <property type="evidence" value="ECO:0007669"/>
    <property type="project" value="UniProtKB-SubCell"/>
</dbReference>
<dbReference type="Pfam" id="PF12250">
    <property type="entry name" value="AftA_N"/>
    <property type="match status" value="1"/>
</dbReference>
<proteinExistence type="inferred from homology"/>
<evidence type="ECO:0000259" key="14">
    <source>
        <dbReference type="Pfam" id="PF12249"/>
    </source>
</evidence>
<gene>
    <name evidence="16" type="ORF">CFN78_11360</name>
</gene>
<organism evidence="16 17">
    <name type="scientific">Amycolatopsis antarctica</name>
    <dbReference type="NCBI Taxonomy" id="1854586"/>
    <lineage>
        <taxon>Bacteria</taxon>
        <taxon>Bacillati</taxon>
        <taxon>Actinomycetota</taxon>
        <taxon>Actinomycetes</taxon>
        <taxon>Pseudonocardiales</taxon>
        <taxon>Pseudonocardiaceae</taxon>
        <taxon>Amycolatopsis</taxon>
    </lineage>
</organism>
<feature type="transmembrane region" description="Helical" evidence="13">
    <location>
        <begin position="309"/>
        <end position="331"/>
    </location>
</feature>
<keyword evidence="10 13" id="KW-0472">Membrane</keyword>
<comment type="similarity">
    <text evidence="3">Belongs to the glycosyltransferase 85 family.</text>
</comment>
<dbReference type="GO" id="GO:0016757">
    <property type="term" value="F:glycosyltransferase activity"/>
    <property type="evidence" value="ECO:0007669"/>
    <property type="project" value="InterPro"/>
</dbReference>
<keyword evidence="7" id="KW-0808">Transferase</keyword>
<dbReference type="FunCoup" id="A0A263D5V2">
    <property type="interactions" value="8"/>
</dbReference>
<evidence type="ECO:0000256" key="12">
    <source>
        <dbReference type="ARBA" id="ARBA00034030"/>
    </source>
</evidence>
<feature type="transmembrane region" description="Helical" evidence="13">
    <location>
        <begin position="279"/>
        <end position="297"/>
    </location>
</feature>
<feature type="transmembrane region" description="Helical" evidence="13">
    <location>
        <begin position="180"/>
        <end position="199"/>
    </location>
</feature>
<dbReference type="InParanoid" id="A0A263D5V2"/>
<evidence type="ECO:0000256" key="3">
    <source>
        <dbReference type="ARBA" id="ARBA00009655"/>
    </source>
</evidence>
<evidence type="ECO:0000256" key="1">
    <source>
        <dbReference type="ARBA" id="ARBA00004651"/>
    </source>
</evidence>
<dbReference type="GO" id="GO:0045227">
    <property type="term" value="P:capsule polysaccharide biosynthetic process"/>
    <property type="evidence" value="ECO:0007669"/>
    <property type="project" value="UniProtKB-UniPathway"/>
</dbReference>
<dbReference type="Proteomes" id="UP000242444">
    <property type="component" value="Unassembled WGS sequence"/>
</dbReference>
<feature type="transmembrane region" description="Helical" evidence="13">
    <location>
        <begin position="256"/>
        <end position="273"/>
    </location>
</feature>
<feature type="domain" description="Arabinofuranosyltransferase AftA C-terminal" evidence="14">
    <location>
        <begin position="503"/>
        <end position="660"/>
    </location>
</feature>
<comment type="caution">
    <text evidence="16">The sequence shown here is derived from an EMBL/GenBank/DDBJ whole genome shotgun (WGS) entry which is preliminary data.</text>
</comment>
<evidence type="ECO:0000256" key="2">
    <source>
        <dbReference type="ARBA" id="ARBA00004776"/>
    </source>
</evidence>
<feature type="transmembrane region" description="Helical" evidence="13">
    <location>
        <begin position="64"/>
        <end position="83"/>
    </location>
</feature>
<feature type="transmembrane region" description="Helical" evidence="13">
    <location>
        <begin position="393"/>
        <end position="413"/>
    </location>
</feature>
<dbReference type="Pfam" id="PF12249">
    <property type="entry name" value="AftA_C"/>
    <property type="match status" value="1"/>
</dbReference>
<dbReference type="AlphaFoldDB" id="A0A263D5V2"/>
<feature type="transmembrane region" description="Helical" evidence="13">
    <location>
        <begin position="227"/>
        <end position="244"/>
    </location>
</feature>
<keyword evidence="8 13" id="KW-0812">Transmembrane</keyword>
<feature type="transmembrane region" description="Helical" evidence="13">
    <location>
        <begin position="95"/>
        <end position="119"/>
    </location>
</feature>
<evidence type="ECO:0000256" key="6">
    <source>
        <dbReference type="ARBA" id="ARBA00022475"/>
    </source>
</evidence>
<evidence type="ECO:0000256" key="7">
    <source>
        <dbReference type="ARBA" id="ARBA00022679"/>
    </source>
</evidence>